<dbReference type="Proteomes" id="UP000606172">
    <property type="component" value="Unassembled WGS sequence"/>
</dbReference>
<dbReference type="RefSeq" id="WP_204030351.1">
    <property type="nucleotide sequence ID" value="NZ_BOOW01000034.1"/>
</dbReference>
<dbReference type="PROSITE" id="PS50943">
    <property type="entry name" value="HTH_CROC1"/>
    <property type="match status" value="1"/>
</dbReference>
<dbReference type="Pfam" id="PF13560">
    <property type="entry name" value="HTH_31"/>
    <property type="match status" value="1"/>
</dbReference>
<proteinExistence type="predicted"/>
<reference evidence="2" key="1">
    <citation type="submission" date="2021-01" db="EMBL/GenBank/DDBJ databases">
        <title>Whole genome shotgun sequence of Sinosporangium siamense NBRC 109515.</title>
        <authorList>
            <person name="Komaki H."/>
            <person name="Tamura T."/>
        </authorList>
    </citation>
    <scope>NUCLEOTIDE SEQUENCE</scope>
    <source>
        <strain evidence="2">NBRC 109515</strain>
    </source>
</reference>
<dbReference type="EMBL" id="BOOW01000034">
    <property type="protein sequence ID" value="GII95279.1"/>
    <property type="molecule type" value="Genomic_DNA"/>
</dbReference>
<evidence type="ECO:0000313" key="3">
    <source>
        <dbReference type="Proteomes" id="UP000606172"/>
    </source>
</evidence>
<accession>A0A919RMQ8</accession>
<dbReference type="GO" id="GO:0003677">
    <property type="term" value="F:DNA binding"/>
    <property type="evidence" value="ECO:0007669"/>
    <property type="project" value="InterPro"/>
</dbReference>
<gene>
    <name evidence="2" type="ORF">Ssi02_55100</name>
</gene>
<dbReference type="AlphaFoldDB" id="A0A919RMQ8"/>
<dbReference type="Gene3D" id="1.10.260.40">
    <property type="entry name" value="lambda repressor-like DNA-binding domains"/>
    <property type="match status" value="1"/>
</dbReference>
<name>A0A919RMQ8_9ACTN</name>
<evidence type="ECO:0000313" key="2">
    <source>
        <dbReference type="EMBL" id="GII95279.1"/>
    </source>
</evidence>
<evidence type="ECO:0000259" key="1">
    <source>
        <dbReference type="PROSITE" id="PS50943"/>
    </source>
</evidence>
<dbReference type="SUPFAM" id="SSF47413">
    <property type="entry name" value="lambda repressor-like DNA-binding domains"/>
    <property type="match status" value="1"/>
</dbReference>
<dbReference type="InterPro" id="IPR010982">
    <property type="entry name" value="Lambda_DNA-bd_dom_sf"/>
</dbReference>
<sequence length="319" mass="36351">MGAKVSAARRRQIDRTAKQLYYEGVRRGWAIEETVQRIMSELPEVLPLEAWRYAHGWTRGEVAARLDAAYVADNLAPPGVSASTLCKWEHGERRPSSERVDYLCQVYRTRPDRLGFGVDHSPGDTDHLTSIGLVDAWPHASQQSEQDLIHRVQSAHRRINLFGLTRNFYARDELLPLLEEVASSVPVRIYVMDPFCASRKDRYRIEPAEASMEDPERYIREVLRPIGEAVNRVPNGGLQVFTYNFPCSFAIEEIDDVCRVMLYGHGVRGTQGPLLIFSDGPGHRYFSDQVRWLERLARSTPEPEPWRAKGLVVEPLALP</sequence>
<organism evidence="2 3">
    <name type="scientific">Sinosporangium siamense</name>
    <dbReference type="NCBI Taxonomy" id="1367973"/>
    <lineage>
        <taxon>Bacteria</taxon>
        <taxon>Bacillati</taxon>
        <taxon>Actinomycetota</taxon>
        <taxon>Actinomycetes</taxon>
        <taxon>Streptosporangiales</taxon>
        <taxon>Streptosporangiaceae</taxon>
        <taxon>Sinosporangium</taxon>
    </lineage>
</organism>
<feature type="domain" description="HTH cro/C1-type" evidence="1">
    <location>
        <begin position="79"/>
        <end position="114"/>
    </location>
</feature>
<dbReference type="CDD" id="cd00093">
    <property type="entry name" value="HTH_XRE"/>
    <property type="match status" value="1"/>
</dbReference>
<protein>
    <recommendedName>
        <fullName evidence="1">HTH cro/C1-type domain-containing protein</fullName>
    </recommendedName>
</protein>
<comment type="caution">
    <text evidence="2">The sequence shown here is derived from an EMBL/GenBank/DDBJ whole genome shotgun (WGS) entry which is preliminary data.</text>
</comment>
<dbReference type="InterPro" id="IPR001387">
    <property type="entry name" value="Cro/C1-type_HTH"/>
</dbReference>
<keyword evidence="3" id="KW-1185">Reference proteome</keyword>